<keyword evidence="4" id="KW-1185">Reference proteome</keyword>
<sequence>MKKVEVLNPTRVATEARYERAGDPDFFSTENKMDLGNIPDELPELTQVEEQLIARVHVYIDVRLIRAQQYRFSKHYVSFLRDTGSLFDQLPRLPRELDIIILRPRTGGAPNAAHTLRAFRGDFRVRRRYIEIWLQYLIAHHPGYADLEINAERLSSLPVDAEVTDDVTIIDIDEEPPVVPPRDDEEEDDNVDNAAAPNLLPADSDISRLRQRFGLAGDEQAPEQPPILNQLEIPRVRRTPISDFNKSVALISLAMPTLMPQALGEFTQQRQREVKWGE</sequence>
<reference evidence="3" key="1">
    <citation type="submission" date="2023-06" db="EMBL/GenBank/DDBJ databases">
        <title>Genome-scale phylogeny and comparative genomics of the fungal order Sordariales.</title>
        <authorList>
            <consortium name="Lawrence Berkeley National Laboratory"/>
            <person name="Hensen N."/>
            <person name="Bonometti L."/>
            <person name="Westerberg I."/>
            <person name="Brannstrom I.O."/>
            <person name="Guillou S."/>
            <person name="Cros-Aarteil S."/>
            <person name="Calhoun S."/>
            <person name="Haridas S."/>
            <person name="Kuo A."/>
            <person name="Mondo S."/>
            <person name="Pangilinan J."/>
            <person name="Riley R."/>
            <person name="LaButti K."/>
            <person name="Andreopoulos B."/>
            <person name="Lipzen A."/>
            <person name="Chen C."/>
            <person name="Yanf M."/>
            <person name="Daum C."/>
            <person name="Ng V."/>
            <person name="Clum A."/>
            <person name="Steindorff A."/>
            <person name="Ohm R."/>
            <person name="Martin F."/>
            <person name="Silar P."/>
            <person name="Natvig D."/>
            <person name="Lalanne C."/>
            <person name="Gautier V."/>
            <person name="Ament-velasquez S.L."/>
            <person name="Kruys A."/>
            <person name="Hutchinson M.I."/>
            <person name="Powell A.J."/>
            <person name="Barry K."/>
            <person name="Miller A.N."/>
            <person name="Grigoriev I.V."/>
            <person name="Debuchy R."/>
            <person name="Gladieux P."/>
            <person name="Thoren M.H."/>
            <person name="Johannesson H."/>
        </authorList>
    </citation>
    <scope>NUCLEOTIDE SEQUENCE</scope>
    <source>
        <strain evidence="3">SMH2392-1A</strain>
    </source>
</reference>
<evidence type="ECO:0000313" key="3">
    <source>
        <dbReference type="EMBL" id="KAK0707071.1"/>
    </source>
</evidence>
<proteinExistence type="predicted"/>
<dbReference type="Pfam" id="PF20209">
    <property type="entry name" value="DUF6570"/>
    <property type="match status" value="1"/>
</dbReference>
<protein>
    <recommendedName>
        <fullName evidence="2">DUF6570 domain-containing protein</fullName>
    </recommendedName>
</protein>
<gene>
    <name evidence="3" type="ORF">B0T26DRAFT_806689</name>
</gene>
<feature type="domain" description="DUF6570" evidence="2">
    <location>
        <begin position="26"/>
        <end position="154"/>
    </location>
</feature>
<name>A0AA40A0I2_9PEZI</name>
<dbReference type="GeneID" id="85330466"/>
<dbReference type="InterPro" id="IPR046700">
    <property type="entry name" value="DUF6570"/>
</dbReference>
<evidence type="ECO:0000313" key="4">
    <source>
        <dbReference type="Proteomes" id="UP001172101"/>
    </source>
</evidence>
<evidence type="ECO:0000259" key="2">
    <source>
        <dbReference type="Pfam" id="PF20209"/>
    </source>
</evidence>
<dbReference type="Proteomes" id="UP001172101">
    <property type="component" value="Unassembled WGS sequence"/>
</dbReference>
<evidence type="ECO:0000256" key="1">
    <source>
        <dbReference type="SAM" id="MobiDB-lite"/>
    </source>
</evidence>
<dbReference type="EMBL" id="JAUIRO010000007">
    <property type="protein sequence ID" value="KAK0707071.1"/>
    <property type="molecule type" value="Genomic_DNA"/>
</dbReference>
<dbReference type="AlphaFoldDB" id="A0AA40A0I2"/>
<comment type="caution">
    <text evidence="3">The sequence shown here is derived from an EMBL/GenBank/DDBJ whole genome shotgun (WGS) entry which is preliminary data.</text>
</comment>
<dbReference type="RefSeq" id="XP_060292165.1">
    <property type="nucleotide sequence ID" value="XM_060447196.1"/>
</dbReference>
<feature type="region of interest" description="Disordered" evidence="1">
    <location>
        <begin position="173"/>
        <end position="199"/>
    </location>
</feature>
<accession>A0AA40A0I2</accession>
<organism evidence="3 4">
    <name type="scientific">Lasiosphaeria miniovina</name>
    <dbReference type="NCBI Taxonomy" id="1954250"/>
    <lineage>
        <taxon>Eukaryota</taxon>
        <taxon>Fungi</taxon>
        <taxon>Dikarya</taxon>
        <taxon>Ascomycota</taxon>
        <taxon>Pezizomycotina</taxon>
        <taxon>Sordariomycetes</taxon>
        <taxon>Sordariomycetidae</taxon>
        <taxon>Sordariales</taxon>
        <taxon>Lasiosphaeriaceae</taxon>
        <taxon>Lasiosphaeria</taxon>
    </lineage>
</organism>